<dbReference type="PROSITE" id="PS51257">
    <property type="entry name" value="PROKAR_LIPOPROTEIN"/>
    <property type="match status" value="1"/>
</dbReference>
<reference evidence="2 3" key="1">
    <citation type="submission" date="2018-05" db="EMBL/GenBank/DDBJ databases">
        <title>Genomic Encyclopedia of Type Strains, Phase IV (KMG-IV): sequencing the most valuable type-strain genomes for metagenomic binning, comparative biology and taxonomic classification.</title>
        <authorList>
            <person name="Goeker M."/>
        </authorList>
    </citation>
    <scope>NUCLEOTIDE SEQUENCE [LARGE SCALE GENOMIC DNA]</scope>
    <source>
        <strain evidence="2 3">DSM 28556</strain>
    </source>
</reference>
<name>A0A2V3VYM1_9BACI</name>
<dbReference type="RefSeq" id="WP_110395958.1">
    <property type="nucleotide sequence ID" value="NZ_JADIJL010000002.1"/>
</dbReference>
<proteinExistence type="predicted"/>
<dbReference type="EMBL" id="QJJQ01000009">
    <property type="protein sequence ID" value="PXW86011.1"/>
    <property type="molecule type" value="Genomic_DNA"/>
</dbReference>
<sequence length="383" mass="44337">MIKKALNICILFICTLLLFACEGNKDKETSELVYKTEFPTDSPGLEEFIKNYITSDLAYHLVTEDHINVYAEKNLGSQQKTIEYVQFSDEQLTQFYDRLFESENTKTDFTNLRKSNESLFQPVDDKEVYHLPEITLEKGNVFNIKTSINEKRFKLSDILNEYEVHENDKIMFNVVAVDEDNFQIDVQVKRKEDSSKSDMSIFMTQDLQNTFVSETYTDEFPKNIVKGNLKLYENLFVKLDSEGRYMKAANSFGIADTVENELKAISESDYLSKDNQYVYLDGNENPLAEDKQRIQKIEDYLAENDEYIVEFDLNFKQIADVLDLNSVNDVSIGKVNYFNEDIIVLFLEFKAAITGTAGSTNVIVDFQENRENPTFYLVDLGLH</sequence>
<dbReference type="AlphaFoldDB" id="A0A2V3VYM1"/>
<gene>
    <name evidence="2" type="ORF">DFR56_109174</name>
</gene>
<evidence type="ECO:0000313" key="2">
    <source>
        <dbReference type="EMBL" id="PXW86011.1"/>
    </source>
</evidence>
<feature type="chain" id="PRO_5038588462" evidence="1">
    <location>
        <begin position="21"/>
        <end position="383"/>
    </location>
</feature>
<keyword evidence="1" id="KW-0732">Signal</keyword>
<evidence type="ECO:0000256" key="1">
    <source>
        <dbReference type="SAM" id="SignalP"/>
    </source>
</evidence>
<comment type="caution">
    <text evidence="2">The sequence shown here is derived from an EMBL/GenBank/DDBJ whole genome shotgun (WGS) entry which is preliminary data.</text>
</comment>
<dbReference type="Proteomes" id="UP000247978">
    <property type="component" value="Unassembled WGS sequence"/>
</dbReference>
<organism evidence="2 3">
    <name type="scientific">Pseudogracilibacillus auburnensis</name>
    <dbReference type="NCBI Taxonomy" id="1494959"/>
    <lineage>
        <taxon>Bacteria</taxon>
        <taxon>Bacillati</taxon>
        <taxon>Bacillota</taxon>
        <taxon>Bacilli</taxon>
        <taxon>Bacillales</taxon>
        <taxon>Bacillaceae</taxon>
        <taxon>Pseudogracilibacillus</taxon>
    </lineage>
</organism>
<feature type="signal peptide" evidence="1">
    <location>
        <begin position="1"/>
        <end position="20"/>
    </location>
</feature>
<protein>
    <submittedName>
        <fullName evidence="2">Uncharacterized protein</fullName>
    </submittedName>
</protein>
<keyword evidence="3" id="KW-1185">Reference proteome</keyword>
<dbReference type="OrthoDB" id="2936477at2"/>
<evidence type="ECO:0000313" key="3">
    <source>
        <dbReference type="Proteomes" id="UP000247978"/>
    </source>
</evidence>
<accession>A0A2V3VYM1</accession>